<feature type="compositionally biased region" description="Polar residues" evidence="2">
    <location>
        <begin position="19"/>
        <end position="31"/>
    </location>
</feature>
<feature type="compositionally biased region" description="Polar residues" evidence="2">
    <location>
        <begin position="632"/>
        <end position="655"/>
    </location>
</feature>
<feature type="compositionally biased region" description="Polar residues" evidence="2">
    <location>
        <begin position="1"/>
        <end position="10"/>
    </location>
</feature>
<reference evidence="4" key="1">
    <citation type="submission" date="2021-02" db="EMBL/GenBank/DDBJ databases">
        <authorList>
            <person name="Nowell W R."/>
        </authorList>
    </citation>
    <scope>NUCLEOTIDE SEQUENCE</scope>
</reference>
<dbReference type="OrthoDB" id="2499658at2759"/>
<organism evidence="4 6">
    <name type="scientific">Adineta steineri</name>
    <dbReference type="NCBI Taxonomy" id="433720"/>
    <lineage>
        <taxon>Eukaryota</taxon>
        <taxon>Metazoa</taxon>
        <taxon>Spiralia</taxon>
        <taxon>Gnathifera</taxon>
        <taxon>Rotifera</taxon>
        <taxon>Eurotatoria</taxon>
        <taxon>Bdelloidea</taxon>
        <taxon>Adinetida</taxon>
        <taxon>Adinetidae</taxon>
        <taxon>Adineta</taxon>
    </lineage>
</organism>
<dbReference type="Pfam" id="PF02145">
    <property type="entry name" value="Rap_GAP"/>
    <property type="match status" value="1"/>
</dbReference>
<feature type="compositionally biased region" description="Low complexity" evidence="2">
    <location>
        <begin position="605"/>
        <end position="615"/>
    </location>
</feature>
<name>A0A815E2L4_9BILA</name>
<gene>
    <name evidence="5" type="ORF">OKA104_LOCUS6425</name>
    <name evidence="4" type="ORF">VCS650_LOCUS31492</name>
</gene>
<dbReference type="Gene3D" id="3.40.50.11210">
    <property type="entry name" value="Rap/Ran-GAP"/>
    <property type="match status" value="1"/>
</dbReference>
<feature type="compositionally biased region" description="Low complexity" evidence="2">
    <location>
        <begin position="715"/>
        <end position="725"/>
    </location>
</feature>
<evidence type="ECO:0000256" key="1">
    <source>
        <dbReference type="ARBA" id="ARBA00022468"/>
    </source>
</evidence>
<dbReference type="GO" id="GO:0005096">
    <property type="term" value="F:GTPase activator activity"/>
    <property type="evidence" value="ECO:0007669"/>
    <property type="project" value="UniProtKB-KW"/>
</dbReference>
<keyword evidence="1" id="KW-0343">GTPase activation</keyword>
<feature type="compositionally biased region" description="Low complexity" evidence="2">
    <location>
        <begin position="683"/>
        <end position="696"/>
    </location>
</feature>
<dbReference type="AlphaFoldDB" id="A0A815E2L4"/>
<accession>A0A815E2L4</accession>
<dbReference type="InterPro" id="IPR035974">
    <property type="entry name" value="Rap/Ran-GAP_sf"/>
</dbReference>
<proteinExistence type="predicted"/>
<feature type="compositionally biased region" description="Polar residues" evidence="2">
    <location>
        <begin position="770"/>
        <end position="783"/>
    </location>
</feature>
<feature type="compositionally biased region" description="Low complexity" evidence="2">
    <location>
        <begin position="736"/>
        <end position="748"/>
    </location>
</feature>
<dbReference type="InterPro" id="IPR000331">
    <property type="entry name" value="Rap/Ran_GAP_dom"/>
</dbReference>
<dbReference type="PANTHER" id="PTHR15711">
    <property type="entry name" value="RAP GTPASE-ACTIVATING PROTEIN"/>
    <property type="match status" value="1"/>
</dbReference>
<dbReference type="PANTHER" id="PTHR15711:SF22">
    <property type="entry name" value="RAP-GAP DOMAIN-CONTAINING PROTEIN"/>
    <property type="match status" value="1"/>
</dbReference>
<dbReference type="PROSITE" id="PS50085">
    <property type="entry name" value="RAPGAP"/>
    <property type="match status" value="1"/>
</dbReference>
<comment type="caution">
    <text evidence="4">The sequence shown here is derived from an EMBL/GenBank/DDBJ whole genome shotgun (WGS) entry which is preliminary data.</text>
</comment>
<feature type="region of interest" description="Disordered" evidence="2">
    <location>
        <begin position="601"/>
        <end position="783"/>
    </location>
</feature>
<dbReference type="GO" id="GO:0051056">
    <property type="term" value="P:regulation of small GTPase mediated signal transduction"/>
    <property type="evidence" value="ECO:0007669"/>
    <property type="project" value="InterPro"/>
</dbReference>
<dbReference type="EMBL" id="CAJNON010000540">
    <property type="protein sequence ID" value="CAF1309139.1"/>
    <property type="molecule type" value="Genomic_DNA"/>
</dbReference>
<feature type="compositionally biased region" description="Acidic residues" evidence="2">
    <location>
        <begin position="749"/>
        <end position="759"/>
    </location>
</feature>
<evidence type="ECO:0000313" key="4">
    <source>
        <dbReference type="EMBL" id="CAF1309139.1"/>
    </source>
</evidence>
<evidence type="ECO:0000256" key="2">
    <source>
        <dbReference type="SAM" id="MobiDB-lite"/>
    </source>
</evidence>
<dbReference type="EMBL" id="CAJOAY010000235">
    <property type="protein sequence ID" value="CAF3597215.1"/>
    <property type="molecule type" value="Genomic_DNA"/>
</dbReference>
<feature type="compositionally biased region" description="Pro residues" evidence="2">
    <location>
        <begin position="658"/>
        <end position="682"/>
    </location>
</feature>
<feature type="domain" description="Rap-GAP" evidence="3">
    <location>
        <begin position="323"/>
        <end position="540"/>
    </location>
</feature>
<evidence type="ECO:0000313" key="6">
    <source>
        <dbReference type="Proteomes" id="UP000663891"/>
    </source>
</evidence>
<protein>
    <recommendedName>
        <fullName evidence="3">Rap-GAP domain-containing protein</fullName>
    </recommendedName>
</protein>
<dbReference type="InterPro" id="IPR050989">
    <property type="entry name" value="Rap1_Ran_GAP"/>
</dbReference>
<evidence type="ECO:0000259" key="3">
    <source>
        <dbReference type="PROSITE" id="PS50085"/>
    </source>
</evidence>
<dbReference type="GO" id="GO:0005737">
    <property type="term" value="C:cytoplasm"/>
    <property type="evidence" value="ECO:0007669"/>
    <property type="project" value="TreeGrafter"/>
</dbReference>
<feature type="compositionally biased region" description="Polar residues" evidence="2">
    <location>
        <begin position="726"/>
        <end position="735"/>
    </location>
</feature>
<feature type="region of interest" description="Disordered" evidence="2">
    <location>
        <begin position="1"/>
        <end position="31"/>
    </location>
</feature>
<dbReference type="SUPFAM" id="SSF111347">
    <property type="entry name" value="Rap/Ran-GAP"/>
    <property type="match status" value="1"/>
</dbReference>
<sequence>MSIDSTTKSSIYRKKTMKPTLSQSDNHPYSRNLLKNHQQRSHSMQRTTSSTEEISGDILTDLSSAPYMTNSKISNKRNRRYSELKPSHIKQVQATHSERRNSASQINFSALLPNPFRSNKHYKNLIKDETNTTPNSNSSPHYNDMMTMKTELPSSMKLSNSTFQHPRTNSLISYDQPSSFTQDDSRSYSISSVTSSFMFDPNQLEACSAEILKLELHTPICVGEEYRQYFLESFHTNYCGEFDPENPFIASLRYFYTKPVEGIDGICQARAVIRTPNRNDVVSSIVNGTNEDNILQILFNQANLPTIQTYKPIGDPKANQKIYLFDKLNDERHNCKIGLIYQRSDQTLEYDIYSNDFLSIDLLDFLQMLAERVRLKGFNKYRGDLDIKDDLNGEYSYYVHYKNHEIMFNIAPIIPSTKTNGQCIERKGLVGNAFVCIVFQEPNAEFSPELISGKVTQIYITVQPNKINEQVYYKVGIWHRSDVTQTIDPSGGMYLNDHAFKDYFLTLLLNSVNVAIESPSLRCRIAQQRQRLKREELKKLAQALSIGQILNLSNDVENINCNVDQQFNNVSNSTLDNSIPTSGRTKRGFSKIFNVFSSRQNSFASNTPSPTTSHPPAFPNFNMPSVNPPSPDINTIQTKTNMSSNREPMKRTTSAGRPAPPPPPSPAIPIPTLIPPPIPPRNPVSKSVSISSIQPSANDTKLSQNTNELDEPSRNRSNSSPGNSSTATKPPSSTVSSISEEIDNSSSLGDDDFDDDEFSDDNKNDHRATLTASSIILPPNLNS</sequence>
<feature type="compositionally biased region" description="Polar residues" evidence="2">
    <location>
        <begin position="697"/>
        <end position="707"/>
    </location>
</feature>
<dbReference type="Proteomes" id="UP000663881">
    <property type="component" value="Unassembled WGS sequence"/>
</dbReference>
<evidence type="ECO:0000313" key="5">
    <source>
        <dbReference type="EMBL" id="CAF3597215.1"/>
    </source>
</evidence>
<feature type="region of interest" description="Disordered" evidence="2">
    <location>
        <begin position="68"/>
        <end position="87"/>
    </location>
</feature>
<dbReference type="Proteomes" id="UP000663891">
    <property type="component" value="Unassembled WGS sequence"/>
</dbReference>